<evidence type="ECO:0000256" key="1">
    <source>
        <dbReference type="SAM" id="Phobius"/>
    </source>
</evidence>
<evidence type="ECO:0000313" key="3">
    <source>
        <dbReference type="Proteomes" id="UP000183180"/>
    </source>
</evidence>
<keyword evidence="1" id="KW-0472">Membrane</keyword>
<feature type="transmembrane region" description="Helical" evidence="1">
    <location>
        <begin position="39"/>
        <end position="60"/>
    </location>
</feature>
<name>A0A1H2KZG1_9ACTN</name>
<accession>A0A1H2KZG1</accession>
<gene>
    <name evidence="2" type="ORF">SAMN04488548_1344092</name>
</gene>
<keyword evidence="1" id="KW-0812">Transmembrane</keyword>
<keyword evidence="1" id="KW-1133">Transmembrane helix</keyword>
<organism evidence="2 3">
    <name type="scientific">Gordonia westfalica</name>
    <dbReference type="NCBI Taxonomy" id="158898"/>
    <lineage>
        <taxon>Bacteria</taxon>
        <taxon>Bacillati</taxon>
        <taxon>Actinomycetota</taxon>
        <taxon>Actinomycetes</taxon>
        <taxon>Mycobacteriales</taxon>
        <taxon>Gordoniaceae</taxon>
        <taxon>Gordonia</taxon>
    </lineage>
</organism>
<dbReference type="AlphaFoldDB" id="A0A1H2KZG1"/>
<proteinExistence type="predicted"/>
<dbReference type="EMBL" id="FNLM01000034">
    <property type="protein sequence ID" value="SDU74069.1"/>
    <property type="molecule type" value="Genomic_DNA"/>
</dbReference>
<dbReference type="Proteomes" id="UP000183180">
    <property type="component" value="Unassembled WGS sequence"/>
</dbReference>
<protein>
    <submittedName>
        <fullName evidence="2">Uncharacterized protein</fullName>
    </submittedName>
</protein>
<sequence>MHTGSNDDDTNRPRHQRESFSSGFVEYFLSDAWAYIKNVLIALPAGTAFMLGLVCGHGIAG</sequence>
<dbReference type="STRING" id="158898.SAMN04488548_1344092"/>
<reference evidence="2 3" key="1">
    <citation type="submission" date="2016-10" db="EMBL/GenBank/DDBJ databases">
        <authorList>
            <person name="de Groot N.N."/>
        </authorList>
    </citation>
    <scope>NUCLEOTIDE SEQUENCE [LARGE SCALE GENOMIC DNA]</scope>
    <source>
        <strain evidence="2 3">DSM 44215</strain>
    </source>
</reference>
<evidence type="ECO:0000313" key="2">
    <source>
        <dbReference type="EMBL" id="SDU74069.1"/>
    </source>
</evidence>